<dbReference type="Gene3D" id="3.40.50.300">
    <property type="entry name" value="P-loop containing nucleotide triphosphate hydrolases"/>
    <property type="match status" value="1"/>
</dbReference>
<evidence type="ECO:0000256" key="7">
    <source>
        <dbReference type="ARBA" id="ARBA00022989"/>
    </source>
</evidence>
<feature type="transmembrane region" description="Helical" evidence="9">
    <location>
        <begin position="438"/>
        <end position="456"/>
    </location>
</feature>
<dbReference type="SMART" id="SM00382">
    <property type="entry name" value="AAA"/>
    <property type="match status" value="1"/>
</dbReference>
<sequence>MREKKFSKMAADCYSSPGCSESEFIFRNINLSLNDNHIIRNVSGMVQKGEILGIFGPKGSGKSALVSTLAGHLKPYIGEILLNGEPVNACRNRIAFVQSRDLFLPTLTVYETLYFTAKLRLSSNEVNIKNRVKQVIDLLHLQMYLDFMVQVVTTAVKKKLSIACEMLIDSKVIVIDEPTTDLDYKDALDLMRFLRYYTIQFEKIGIVSLRACPSGIYQTCSKSLFLYNGHTAFYGTSAQCDSFLQQLDTAPPIGHHPMDYMLELLNEDCLDDTIPVQEKIVEAAYKRRNTHDWPDYFHLTKYHAKSPKSSSRSKDNNNHTKPVKYDAEEIKVLIEKTKDTTLSSPSSSLYPSSYCNQFWTLFCRNFTNARRRILFPISVIQNVYILVVCILVWWQPERTEETVKDRLVPKEIKVVNKERKYNHYRLSAFCLSKTLSEIPLTVIQPFVYLSVIYWVANLNNLEAFFASLGVLMADVLAAQSIGVFIGAALRPPWTVTMVPLGLLSMMLWGGAFNTPPSWFSWGRFASFFYYGLNAFIYLEFKDAKPIKCGAKSMVPVCNMINPATNSTYTDFDSDIILLVTKVEWPLSYYLGVLIGIFVITKILWYVAMRRRKSDE</sequence>
<dbReference type="InterPro" id="IPR027417">
    <property type="entry name" value="P-loop_NTPase"/>
</dbReference>
<dbReference type="PANTHER" id="PTHR48041">
    <property type="entry name" value="ABC TRANSPORTER G FAMILY MEMBER 28"/>
    <property type="match status" value="1"/>
</dbReference>
<feature type="transmembrane region" description="Helical" evidence="9">
    <location>
        <begin position="518"/>
        <end position="538"/>
    </location>
</feature>
<dbReference type="OrthoDB" id="66620at2759"/>
<keyword evidence="3" id="KW-0813">Transport</keyword>
<evidence type="ECO:0000256" key="5">
    <source>
        <dbReference type="ARBA" id="ARBA00022741"/>
    </source>
</evidence>
<keyword evidence="6" id="KW-0067">ATP-binding</keyword>
<feature type="domain" description="ABC transporter" evidence="10">
    <location>
        <begin position="24"/>
        <end position="253"/>
    </location>
</feature>
<dbReference type="Proteomes" id="UP000683360">
    <property type="component" value="Unassembled WGS sequence"/>
</dbReference>
<dbReference type="Pfam" id="PF01061">
    <property type="entry name" value="ABC2_membrane"/>
    <property type="match status" value="1"/>
</dbReference>
<keyword evidence="4 9" id="KW-0812">Transmembrane</keyword>
<gene>
    <name evidence="11" type="ORF">MEDL_56345</name>
</gene>
<dbReference type="SUPFAM" id="SSF52540">
    <property type="entry name" value="P-loop containing nucleoside triphosphate hydrolases"/>
    <property type="match status" value="1"/>
</dbReference>
<dbReference type="PANTHER" id="PTHR48041:SF63">
    <property type="entry name" value="EARLY GENE AT 23, ISOFORM C"/>
    <property type="match status" value="1"/>
</dbReference>
<keyword evidence="5" id="KW-0547">Nucleotide-binding</keyword>
<evidence type="ECO:0000256" key="9">
    <source>
        <dbReference type="SAM" id="Phobius"/>
    </source>
</evidence>
<accession>A0A8S3UEF1</accession>
<proteinExistence type="inferred from homology"/>
<feature type="transmembrane region" description="Helical" evidence="9">
    <location>
        <begin position="373"/>
        <end position="394"/>
    </location>
</feature>
<evidence type="ECO:0000256" key="4">
    <source>
        <dbReference type="ARBA" id="ARBA00022692"/>
    </source>
</evidence>
<dbReference type="AlphaFoldDB" id="A0A8S3UEF1"/>
<keyword evidence="12" id="KW-1185">Reference proteome</keyword>
<dbReference type="GO" id="GO:0016887">
    <property type="term" value="F:ATP hydrolysis activity"/>
    <property type="evidence" value="ECO:0007669"/>
    <property type="project" value="InterPro"/>
</dbReference>
<dbReference type="EMBL" id="CAJPWZ010002730">
    <property type="protein sequence ID" value="CAG2244260.1"/>
    <property type="molecule type" value="Genomic_DNA"/>
</dbReference>
<keyword evidence="7 9" id="KW-1133">Transmembrane helix</keyword>
<dbReference type="InterPro" id="IPR050352">
    <property type="entry name" value="ABCG_transporters"/>
</dbReference>
<dbReference type="Pfam" id="PF00005">
    <property type="entry name" value="ABC_tran"/>
    <property type="match status" value="1"/>
</dbReference>
<feature type="transmembrane region" description="Helical" evidence="9">
    <location>
        <begin position="463"/>
        <end position="487"/>
    </location>
</feature>
<feature type="transmembrane region" description="Helical" evidence="9">
    <location>
        <begin position="586"/>
        <end position="607"/>
    </location>
</feature>
<protein>
    <recommendedName>
        <fullName evidence="10">ABC transporter domain-containing protein</fullName>
    </recommendedName>
</protein>
<keyword evidence="8 9" id="KW-0472">Membrane</keyword>
<comment type="subcellular location">
    <subcellularLocation>
        <location evidence="1">Membrane</location>
        <topology evidence="1">Multi-pass membrane protein</topology>
    </subcellularLocation>
</comment>
<comment type="similarity">
    <text evidence="2">Belongs to the ABC transporter superfamily. ABCG family. Eye pigment precursor importer (TC 3.A.1.204) subfamily.</text>
</comment>
<evidence type="ECO:0000256" key="2">
    <source>
        <dbReference type="ARBA" id="ARBA00005814"/>
    </source>
</evidence>
<evidence type="ECO:0000256" key="3">
    <source>
        <dbReference type="ARBA" id="ARBA00022448"/>
    </source>
</evidence>
<organism evidence="11 12">
    <name type="scientific">Mytilus edulis</name>
    <name type="common">Blue mussel</name>
    <dbReference type="NCBI Taxonomy" id="6550"/>
    <lineage>
        <taxon>Eukaryota</taxon>
        <taxon>Metazoa</taxon>
        <taxon>Spiralia</taxon>
        <taxon>Lophotrochozoa</taxon>
        <taxon>Mollusca</taxon>
        <taxon>Bivalvia</taxon>
        <taxon>Autobranchia</taxon>
        <taxon>Pteriomorphia</taxon>
        <taxon>Mytilida</taxon>
        <taxon>Mytiloidea</taxon>
        <taxon>Mytilidae</taxon>
        <taxon>Mytilinae</taxon>
        <taxon>Mytilus</taxon>
    </lineage>
</organism>
<dbReference type="InterPro" id="IPR013525">
    <property type="entry name" value="ABC2_TM"/>
</dbReference>
<evidence type="ECO:0000313" key="12">
    <source>
        <dbReference type="Proteomes" id="UP000683360"/>
    </source>
</evidence>
<evidence type="ECO:0000256" key="1">
    <source>
        <dbReference type="ARBA" id="ARBA00004141"/>
    </source>
</evidence>
<dbReference type="InterPro" id="IPR003593">
    <property type="entry name" value="AAA+_ATPase"/>
</dbReference>
<name>A0A8S3UEF1_MYTED</name>
<evidence type="ECO:0000313" key="11">
    <source>
        <dbReference type="EMBL" id="CAG2244260.1"/>
    </source>
</evidence>
<feature type="transmembrane region" description="Helical" evidence="9">
    <location>
        <begin position="493"/>
        <end position="511"/>
    </location>
</feature>
<evidence type="ECO:0000256" key="8">
    <source>
        <dbReference type="ARBA" id="ARBA00023136"/>
    </source>
</evidence>
<evidence type="ECO:0000259" key="10">
    <source>
        <dbReference type="PROSITE" id="PS50893"/>
    </source>
</evidence>
<dbReference type="InterPro" id="IPR003439">
    <property type="entry name" value="ABC_transporter-like_ATP-bd"/>
</dbReference>
<comment type="caution">
    <text evidence="11">The sequence shown here is derived from an EMBL/GenBank/DDBJ whole genome shotgun (WGS) entry which is preliminary data.</text>
</comment>
<evidence type="ECO:0000256" key="6">
    <source>
        <dbReference type="ARBA" id="ARBA00022840"/>
    </source>
</evidence>
<dbReference type="GO" id="GO:0005886">
    <property type="term" value="C:plasma membrane"/>
    <property type="evidence" value="ECO:0007669"/>
    <property type="project" value="TreeGrafter"/>
</dbReference>
<dbReference type="PROSITE" id="PS50893">
    <property type="entry name" value="ABC_TRANSPORTER_2"/>
    <property type="match status" value="1"/>
</dbReference>
<dbReference type="GO" id="GO:0140359">
    <property type="term" value="F:ABC-type transporter activity"/>
    <property type="evidence" value="ECO:0007669"/>
    <property type="project" value="InterPro"/>
</dbReference>
<reference evidence="11" key="1">
    <citation type="submission" date="2021-03" db="EMBL/GenBank/DDBJ databases">
        <authorList>
            <person name="Bekaert M."/>
        </authorList>
    </citation>
    <scope>NUCLEOTIDE SEQUENCE</scope>
</reference>
<dbReference type="GO" id="GO:0005524">
    <property type="term" value="F:ATP binding"/>
    <property type="evidence" value="ECO:0007669"/>
    <property type="project" value="UniProtKB-KW"/>
</dbReference>